<dbReference type="Proteomes" id="UP001374803">
    <property type="component" value="Chromosome"/>
</dbReference>
<keyword evidence="1" id="KW-0596">Phosphopantetheine</keyword>
<dbReference type="InterPro" id="IPR036736">
    <property type="entry name" value="ACP-like_sf"/>
</dbReference>
<protein>
    <submittedName>
        <fullName evidence="7">Type I polyketide synthase</fullName>
    </submittedName>
</protein>
<feature type="region of interest" description="Disordered" evidence="4">
    <location>
        <begin position="1005"/>
        <end position="1025"/>
    </location>
</feature>
<dbReference type="Gene3D" id="3.40.47.10">
    <property type="match status" value="1"/>
</dbReference>
<dbReference type="SMART" id="SM00823">
    <property type="entry name" value="PKS_PP"/>
    <property type="match status" value="1"/>
</dbReference>
<dbReference type="PANTHER" id="PTHR43775">
    <property type="entry name" value="FATTY ACID SYNTHASE"/>
    <property type="match status" value="1"/>
</dbReference>
<dbReference type="InterPro" id="IPR014043">
    <property type="entry name" value="Acyl_transferase_dom"/>
</dbReference>
<dbReference type="Pfam" id="PF00698">
    <property type="entry name" value="Acyl_transf_1"/>
    <property type="match status" value="1"/>
</dbReference>
<dbReference type="SUPFAM" id="SSF55048">
    <property type="entry name" value="Probable ACP-binding domain of malonyl-CoA ACP transacylase"/>
    <property type="match status" value="1"/>
</dbReference>
<gene>
    <name evidence="7" type="ORF">LVJ94_07355</name>
</gene>
<feature type="domain" description="Carrier" evidence="5">
    <location>
        <begin position="927"/>
        <end position="1004"/>
    </location>
</feature>
<dbReference type="SUPFAM" id="SSF47336">
    <property type="entry name" value="ACP-like"/>
    <property type="match status" value="1"/>
</dbReference>
<keyword evidence="2" id="KW-0597">Phosphoprotein</keyword>
<evidence type="ECO:0000256" key="4">
    <source>
        <dbReference type="SAM" id="MobiDB-lite"/>
    </source>
</evidence>
<sequence length="1047" mass="111542">MTVSPPGGSDETASLLRHSLMAIRELRAKLEAYEQAKHEPMAIVGMGCRYPGGADSPGAFWSLLENGVDAITEVPRTRWKPSECSMRYGAFLESPDLFDAAFFGISPREAARMDPQQRLLLEVAWHAIEDAGLTAEKLAGSATGVFVGANSTDYWQLQLSESSGIDTYTVIGASNCIIANRLSYCLDLRGPSMTVDTACSSSLVAVALAAQSLRARECDTAIVAGMNMVLSPQVSTAHSKGLPLAADGRCKTFDARADGYVRGEGCGCVILKRISDATRDGDRIWAVVRGWAVNQDGLSNGLTAPNGDAQRAVIQRALAGARVSPDRIGLIEAHGTGTELGDPIEVEALREEYGLSGARPCALGSLKTNIGHLEAGAGIAGLIKAALAIHHGAIPRNLHFERLNEHIGLEGTRFFVPTVRTPWDTAMADRYAAVSSFGAGGTNAHVILGGPSVQSEPRAESAAEEPRLLVLSARSERALVGLAARYAGMLDEESPVSLPPEVRPRPTFNVVCASAALRRTHHPRRACVVASTRAEAAFKLRALAPMATARAEGKSVVFVFPGQGSQWPGMARGLFAFSKAFRTKLEECDRAIRSETGWSVTERLFEGDGSACLEGVHVIQPILFALQVSLAAAWRSFGVEPDAVVGHSMGEVAAAHVAGILQLEDAAAIICRRSALLRTVAGRGAMALVALSAADARTVLAPYGHRIEVAASNSPQSTVLSGEPEALEYLLGELRGRNVFCRAVKVDVASHSRYMDPLREELLRALSGIAPREAQVPLVSTVLGVEAQGPECGPSYWVKNLRDPVLFTEAVQALACDEDRIFIELSPHPILLTAIEQTFSSPERALTLASMGRDENEVGVFLSSLGAVHARGVEVDFEALFGAAGHVALPLYPFDRERFWFRQGPSAGAPVTLVEHAAPVASLGRAEAAARIEQLIAECVAGVLGMDTDRLDRRDGFFQIGMDSRMAAQVAARLSVELGEKVPVTTIIENPRVAALARHLELRILGPKGPDQKTEPAEPPEASEEELLALLAGELSPQLEISEISST</sequence>
<dbReference type="PROSITE" id="PS00606">
    <property type="entry name" value="KS3_1"/>
    <property type="match status" value="1"/>
</dbReference>
<dbReference type="Pfam" id="PF16197">
    <property type="entry name" value="KAsynt_C_assoc"/>
    <property type="match status" value="1"/>
</dbReference>
<dbReference type="InterPro" id="IPR016036">
    <property type="entry name" value="Malonyl_transacylase_ACP-bd"/>
</dbReference>
<evidence type="ECO:0000259" key="6">
    <source>
        <dbReference type="PROSITE" id="PS52004"/>
    </source>
</evidence>
<proteinExistence type="predicted"/>
<dbReference type="InterPro" id="IPR014031">
    <property type="entry name" value="Ketoacyl_synth_C"/>
</dbReference>
<dbReference type="SMART" id="SM00827">
    <property type="entry name" value="PKS_AT"/>
    <property type="match status" value="1"/>
</dbReference>
<dbReference type="InterPro" id="IPR009081">
    <property type="entry name" value="PP-bd_ACP"/>
</dbReference>
<evidence type="ECO:0000256" key="2">
    <source>
        <dbReference type="ARBA" id="ARBA00022553"/>
    </source>
</evidence>
<dbReference type="Pfam" id="PF00109">
    <property type="entry name" value="ketoacyl-synt"/>
    <property type="match status" value="1"/>
</dbReference>
<name>A0ABZ2LBV6_9BACT</name>
<dbReference type="InterPro" id="IPR050091">
    <property type="entry name" value="PKS_NRPS_Biosynth_Enz"/>
</dbReference>
<dbReference type="RefSeq" id="WP_394836709.1">
    <property type="nucleotide sequence ID" value="NZ_CP089983.1"/>
</dbReference>
<dbReference type="EMBL" id="CP089983">
    <property type="protein sequence ID" value="WXB07049.1"/>
    <property type="molecule type" value="Genomic_DNA"/>
</dbReference>
<dbReference type="InterPro" id="IPR016039">
    <property type="entry name" value="Thiolase-like"/>
</dbReference>
<dbReference type="PANTHER" id="PTHR43775:SF37">
    <property type="entry name" value="SI:DKEY-61P9.11"/>
    <property type="match status" value="1"/>
</dbReference>
<dbReference type="InterPro" id="IPR020841">
    <property type="entry name" value="PKS_Beta-ketoAc_synthase_dom"/>
</dbReference>
<dbReference type="Gene3D" id="1.10.1200.10">
    <property type="entry name" value="ACP-like"/>
    <property type="match status" value="1"/>
</dbReference>
<evidence type="ECO:0000256" key="1">
    <source>
        <dbReference type="ARBA" id="ARBA00022450"/>
    </source>
</evidence>
<keyword evidence="3" id="KW-0808">Transferase</keyword>
<dbReference type="CDD" id="cd00833">
    <property type="entry name" value="PKS"/>
    <property type="match status" value="1"/>
</dbReference>
<dbReference type="PROSITE" id="PS52004">
    <property type="entry name" value="KS3_2"/>
    <property type="match status" value="1"/>
</dbReference>
<dbReference type="InterPro" id="IPR014030">
    <property type="entry name" value="Ketoacyl_synth_N"/>
</dbReference>
<reference evidence="7" key="1">
    <citation type="submission" date="2021-12" db="EMBL/GenBank/DDBJ databases">
        <title>Discovery of the Pendulisporaceae a myxobacterial family with distinct sporulation behavior and unique specialized metabolism.</title>
        <authorList>
            <person name="Garcia R."/>
            <person name="Popoff A."/>
            <person name="Bader C.D."/>
            <person name="Loehr J."/>
            <person name="Walesch S."/>
            <person name="Walt C."/>
            <person name="Boldt J."/>
            <person name="Bunk B."/>
            <person name="Haeckl F.J.F.P.J."/>
            <person name="Gunesch A.P."/>
            <person name="Birkelbach J."/>
            <person name="Nuebel U."/>
            <person name="Pietschmann T."/>
            <person name="Bach T."/>
            <person name="Mueller R."/>
        </authorList>
    </citation>
    <scope>NUCLEOTIDE SEQUENCE</scope>
    <source>
        <strain evidence="7">MSr11367</strain>
    </source>
</reference>
<evidence type="ECO:0000313" key="8">
    <source>
        <dbReference type="Proteomes" id="UP001374803"/>
    </source>
</evidence>
<dbReference type="SMART" id="SM00825">
    <property type="entry name" value="PKS_KS"/>
    <property type="match status" value="1"/>
</dbReference>
<evidence type="ECO:0000259" key="5">
    <source>
        <dbReference type="PROSITE" id="PS50075"/>
    </source>
</evidence>
<dbReference type="InterPro" id="IPR032821">
    <property type="entry name" value="PKS_assoc"/>
</dbReference>
<organism evidence="7 8">
    <name type="scientific">Pendulispora rubella</name>
    <dbReference type="NCBI Taxonomy" id="2741070"/>
    <lineage>
        <taxon>Bacteria</taxon>
        <taxon>Pseudomonadati</taxon>
        <taxon>Myxococcota</taxon>
        <taxon>Myxococcia</taxon>
        <taxon>Myxococcales</taxon>
        <taxon>Sorangiineae</taxon>
        <taxon>Pendulisporaceae</taxon>
        <taxon>Pendulispora</taxon>
    </lineage>
</organism>
<dbReference type="InterPro" id="IPR001227">
    <property type="entry name" value="Ac_transferase_dom_sf"/>
</dbReference>
<dbReference type="Pfam" id="PF00550">
    <property type="entry name" value="PP-binding"/>
    <property type="match status" value="1"/>
</dbReference>
<dbReference type="SUPFAM" id="SSF53901">
    <property type="entry name" value="Thiolase-like"/>
    <property type="match status" value="1"/>
</dbReference>
<feature type="domain" description="Ketosynthase family 3 (KS3)" evidence="6">
    <location>
        <begin position="38"/>
        <end position="450"/>
    </location>
</feature>
<accession>A0ABZ2LBV6</accession>
<dbReference type="Pfam" id="PF02801">
    <property type="entry name" value="Ketoacyl-synt_C"/>
    <property type="match status" value="1"/>
</dbReference>
<dbReference type="Gene3D" id="3.30.70.3290">
    <property type="match status" value="1"/>
</dbReference>
<evidence type="ECO:0000256" key="3">
    <source>
        <dbReference type="ARBA" id="ARBA00022679"/>
    </source>
</evidence>
<dbReference type="InterPro" id="IPR020806">
    <property type="entry name" value="PKS_PP-bd"/>
</dbReference>
<dbReference type="InterPro" id="IPR016035">
    <property type="entry name" value="Acyl_Trfase/lysoPLipase"/>
</dbReference>
<dbReference type="PROSITE" id="PS50075">
    <property type="entry name" value="CARRIER"/>
    <property type="match status" value="1"/>
</dbReference>
<dbReference type="InterPro" id="IPR018201">
    <property type="entry name" value="Ketoacyl_synth_AS"/>
</dbReference>
<dbReference type="SUPFAM" id="SSF52151">
    <property type="entry name" value="FabD/lysophospholipase-like"/>
    <property type="match status" value="1"/>
</dbReference>
<dbReference type="Gene3D" id="3.40.366.10">
    <property type="entry name" value="Malonyl-Coenzyme A Acyl Carrier Protein, domain 2"/>
    <property type="match status" value="1"/>
</dbReference>
<keyword evidence="8" id="KW-1185">Reference proteome</keyword>
<dbReference type="SMART" id="SM01294">
    <property type="entry name" value="PKS_PP_betabranch"/>
    <property type="match status" value="1"/>
</dbReference>
<evidence type="ECO:0000313" key="7">
    <source>
        <dbReference type="EMBL" id="WXB07049.1"/>
    </source>
</evidence>